<dbReference type="PANTHER" id="PTHR13061:SF29">
    <property type="entry name" value="GAMMA CARBONIC ANHYDRASE-LIKE 1, MITOCHONDRIAL-RELATED"/>
    <property type="match status" value="1"/>
</dbReference>
<dbReference type="Pfam" id="PF00132">
    <property type="entry name" value="Hexapep"/>
    <property type="match status" value="1"/>
</dbReference>
<evidence type="ECO:0000313" key="1">
    <source>
        <dbReference type="EMBL" id="SMF14864.1"/>
    </source>
</evidence>
<dbReference type="EMBL" id="FXAH01000003">
    <property type="protein sequence ID" value="SMF14864.1"/>
    <property type="molecule type" value="Genomic_DNA"/>
</dbReference>
<keyword evidence="1" id="KW-0808">Transferase</keyword>
<name>A0A1X7DFR2_TRICW</name>
<dbReference type="SUPFAM" id="SSF51161">
    <property type="entry name" value="Trimeric LpxA-like enzymes"/>
    <property type="match status" value="1"/>
</dbReference>
<dbReference type="AlphaFoldDB" id="A0A1X7DFR2"/>
<protein>
    <submittedName>
        <fullName evidence="1">Carbonic anhydrase or acetyltransferase, isoleucine patch superfamily</fullName>
    </submittedName>
</protein>
<dbReference type="InterPro" id="IPR050484">
    <property type="entry name" value="Transf_Hexapept/Carb_Anhydrase"/>
</dbReference>
<dbReference type="Proteomes" id="UP000192911">
    <property type="component" value="Unassembled WGS sequence"/>
</dbReference>
<dbReference type="InterPro" id="IPR047324">
    <property type="entry name" value="LbH_gamma_CA-like"/>
</dbReference>
<accession>A0A1X7DFR2</accession>
<gene>
    <name evidence="1" type="ORF">SAMN06295900_103138</name>
</gene>
<organism evidence="1 2">
    <name type="scientific">Trinickia caryophylli</name>
    <name type="common">Paraburkholderia caryophylli</name>
    <dbReference type="NCBI Taxonomy" id="28094"/>
    <lineage>
        <taxon>Bacteria</taxon>
        <taxon>Pseudomonadati</taxon>
        <taxon>Pseudomonadota</taxon>
        <taxon>Betaproteobacteria</taxon>
        <taxon>Burkholderiales</taxon>
        <taxon>Burkholderiaceae</taxon>
        <taxon>Trinickia</taxon>
    </lineage>
</organism>
<dbReference type="InterPro" id="IPR011004">
    <property type="entry name" value="Trimer_LpxA-like_sf"/>
</dbReference>
<dbReference type="Gene3D" id="2.160.10.10">
    <property type="entry name" value="Hexapeptide repeat proteins"/>
    <property type="match status" value="1"/>
</dbReference>
<dbReference type="GO" id="GO:0016740">
    <property type="term" value="F:transferase activity"/>
    <property type="evidence" value="ECO:0007669"/>
    <property type="project" value="UniProtKB-KW"/>
</dbReference>
<proteinExistence type="predicted"/>
<reference evidence="2" key="1">
    <citation type="submission" date="2017-04" db="EMBL/GenBank/DDBJ databases">
        <authorList>
            <person name="Varghese N."/>
            <person name="Submissions S."/>
        </authorList>
    </citation>
    <scope>NUCLEOTIDE SEQUENCE [LARGE SCALE GENOMIC DNA]</scope>
    <source>
        <strain evidence="2">Ballard 720</strain>
    </source>
</reference>
<dbReference type="GeneID" id="95548650"/>
<evidence type="ECO:0000313" key="2">
    <source>
        <dbReference type="Proteomes" id="UP000192911"/>
    </source>
</evidence>
<dbReference type="CDD" id="cd04645">
    <property type="entry name" value="LbH_gamma_CA_like"/>
    <property type="match status" value="1"/>
</dbReference>
<dbReference type="InterPro" id="IPR001451">
    <property type="entry name" value="Hexapep"/>
</dbReference>
<dbReference type="PANTHER" id="PTHR13061">
    <property type="entry name" value="DYNACTIN SUBUNIT P25"/>
    <property type="match status" value="1"/>
</dbReference>
<dbReference type="RefSeq" id="WP_085225776.1">
    <property type="nucleotide sequence ID" value="NZ_BSQD01000003.1"/>
</dbReference>
<dbReference type="OrthoDB" id="9803036at2"/>
<sequence length="174" mass="18282">MALYKLGEHAPTIHESVFVADSATIIGRVTLEENASVWPGASIRADNEPIGIGAGSNIQEGAVLHTDPGYPLVIESNVTVGHQAMLHGCTVREGALVGIQAVVLNGAVIGRNCLVGAGAVVTEGKVFPERSLILGAPAKVVRELSDEEVARLALNAKGYIERRALFKEQLVRIG</sequence>
<keyword evidence="2" id="KW-1185">Reference proteome</keyword>
<dbReference type="STRING" id="28094.SAMN06295900_103138"/>